<gene>
    <name evidence="2" type="ORF">PgNI_02045</name>
</gene>
<evidence type="ECO:0000313" key="1">
    <source>
        <dbReference type="Proteomes" id="UP000515153"/>
    </source>
</evidence>
<dbReference type="AlphaFoldDB" id="A0A6P8BFU5"/>
<reference evidence="2" key="2">
    <citation type="submission" date="2019-10" db="EMBL/GenBank/DDBJ databases">
        <authorList>
            <consortium name="NCBI Genome Project"/>
        </authorList>
    </citation>
    <scope>NUCLEOTIDE SEQUENCE</scope>
    <source>
        <strain evidence="2">NI907</strain>
    </source>
</reference>
<protein>
    <submittedName>
        <fullName evidence="2">Uncharacterized protein</fullName>
    </submittedName>
</protein>
<reference evidence="2" key="3">
    <citation type="submission" date="2025-08" db="UniProtKB">
        <authorList>
            <consortium name="RefSeq"/>
        </authorList>
    </citation>
    <scope>IDENTIFICATION</scope>
    <source>
        <strain evidence="2">NI907</strain>
    </source>
</reference>
<keyword evidence="1" id="KW-1185">Reference proteome</keyword>
<reference evidence="2" key="1">
    <citation type="journal article" date="2019" name="Mol. Biol. Evol.">
        <title>Blast fungal genomes show frequent chromosomal changes, gene gains and losses, and effector gene turnover.</title>
        <authorList>
            <person name="Gomez Luciano L.B."/>
            <person name="Jason Tsai I."/>
            <person name="Chuma I."/>
            <person name="Tosa Y."/>
            <person name="Chen Y.H."/>
            <person name="Li J.Y."/>
            <person name="Li M.Y."/>
            <person name="Jade Lu M.Y."/>
            <person name="Nakayashiki H."/>
            <person name="Li W.H."/>
        </authorList>
    </citation>
    <scope>NUCLEOTIDE SEQUENCE</scope>
    <source>
        <strain evidence="2">NI907</strain>
    </source>
</reference>
<evidence type="ECO:0000313" key="2">
    <source>
        <dbReference type="RefSeq" id="XP_030986095.1"/>
    </source>
</evidence>
<feature type="non-terminal residue" evidence="2">
    <location>
        <position position="1"/>
    </location>
</feature>
<dbReference type="KEGG" id="pgri:PgNI_02045"/>
<dbReference type="GeneID" id="41957026"/>
<accession>A0A6P8BFU5</accession>
<name>A0A6P8BFU5_PYRGI</name>
<sequence length="144" mass="15797">ITAKSWIVCKTDTVVSRTDKYSPRLNLACAGSPRCGLGLASESLLQFKVTHRDMLLLPQDAGVGGSHPGMYTLNSPASGAASYVASVIRCTGRKSSIVSPRRRRWLPHRCYFLPNSAGDRGRDFTSGQTVEARNKQLWRERTTG</sequence>
<dbReference type="Proteomes" id="UP000515153">
    <property type="component" value="Unplaced"/>
</dbReference>
<dbReference type="RefSeq" id="XP_030986095.1">
    <property type="nucleotide sequence ID" value="XM_031122114.1"/>
</dbReference>
<organism evidence="1 2">
    <name type="scientific">Pyricularia grisea</name>
    <name type="common">Crabgrass-specific blast fungus</name>
    <name type="synonym">Magnaporthe grisea</name>
    <dbReference type="NCBI Taxonomy" id="148305"/>
    <lineage>
        <taxon>Eukaryota</taxon>
        <taxon>Fungi</taxon>
        <taxon>Dikarya</taxon>
        <taxon>Ascomycota</taxon>
        <taxon>Pezizomycotina</taxon>
        <taxon>Sordariomycetes</taxon>
        <taxon>Sordariomycetidae</taxon>
        <taxon>Magnaporthales</taxon>
        <taxon>Pyriculariaceae</taxon>
        <taxon>Pyricularia</taxon>
    </lineage>
</organism>
<proteinExistence type="predicted"/>